<dbReference type="GO" id="GO:0005886">
    <property type="term" value="C:plasma membrane"/>
    <property type="evidence" value="ECO:0007669"/>
    <property type="project" value="UniProtKB-SubCell"/>
</dbReference>
<dbReference type="GO" id="GO:0046933">
    <property type="term" value="F:proton-transporting ATP synthase activity, rotational mechanism"/>
    <property type="evidence" value="ECO:0007669"/>
    <property type="project" value="UniProtKB-UniRule"/>
</dbReference>
<dbReference type="InterPro" id="IPR038662">
    <property type="entry name" value="ATP_synth_F0_csu_sf"/>
</dbReference>
<keyword evidence="5 13" id="KW-0812">Transmembrane</keyword>
<evidence type="ECO:0000256" key="8">
    <source>
        <dbReference type="ARBA" id="ARBA00023065"/>
    </source>
</evidence>
<protein>
    <recommendedName>
        <fullName evidence="13">ATP synthase subunit c</fullName>
    </recommendedName>
    <alternativeName>
        <fullName evidence="13">ATP synthase F(0) sector subunit c</fullName>
    </alternativeName>
    <alternativeName>
        <fullName evidence="13">F-type ATPase subunit c</fullName>
        <shortName evidence="13">F-ATPase subunit c</shortName>
    </alternativeName>
    <alternativeName>
        <fullName evidence="13">Lipid-binding protein</fullName>
    </alternativeName>
</protein>
<dbReference type="Proteomes" id="UP000319817">
    <property type="component" value="Chromosome"/>
</dbReference>
<proteinExistence type="inferred from homology"/>
<keyword evidence="7 13" id="KW-1133">Transmembrane helix</keyword>
<dbReference type="GO" id="GO:0045259">
    <property type="term" value="C:proton-transporting ATP synthase complex"/>
    <property type="evidence" value="ECO:0007669"/>
    <property type="project" value="UniProtKB-KW"/>
</dbReference>
<reference evidence="15 16" key="1">
    <citation type="submission" date="2019-02" db="EMBL/GenBank/DDBJ databases">
        <title>Deep-cultivation of Planctomycetes and their phenomic and genomic characterization uncovers novel biology.</title>
        <authorList>
            <person name="Wiegand S."/>
            <person name="Jogler M."/>
            <person name="Boedeker C."/>
            <person name="Pinto D."/>
            <person name="Vollmers J."/>
            <person name="Rivas-Marin E."/>
            <person name="Kohn T."/>
            <person name="Peeters S.H."/>
            <person name="Heuer A."/>
            <person name="Rast P."/>
            <person name="Oberbeckmann S."/>
            <person name="Bunk B."/>
            <person name="Jeske O."/>
            <person name="Meyerdierks A."/>
            <person name="Storesund J.E."/>
            <person name="Kallscheuer N."/>
            <person name="Luecker S."/>
            <person name="Lage O.M."/>
            <person name="Pohl T."/>
            <person name="Merkel B.J."/>
            <person name="Hornburger P."/>
            <person name="Mueller R.-W."/>
            <person name="Bruemmer F."/>
            <person name="Labrenz M."/>
            <person name="Spormann A.M."/>
            <person name="Op den Camp H."/>
            <person name="Overmann J."/>
            <person name="Amann R."/>
            <person name="Jetten M.S.M."/>
            <person name="Mascher T."/>
            <person name="Medema M.H."/>
            <person name="Devos D.P."/>
            <person name="Kaster A.-K."/>
            <person name="Ovreas L."/>
            <person name="Rohde M."/>
            <person name="Galperin M.Y."/>
            <person name="Jogler C."/>
        </authorList>
    </citation>
    <scope>NUCLEOTIDE SEQUENCE [LARGE SCALE GENOMIC DNA]</scope>
    <source>
        <strain evidence="15 16">K23_9</strain>
    </source>
</reference>
<dbReference type="PRINTS" id="PR00124">
    <property type="entry name" value="ATPASEC"/>
</dbReference>
<keyword evidence="8 13" id="KW-0406">Ion transport</keyword>
<dbReference type="OrthoDB" id="291624at2"/>
<evidence type="ECO:0000256" key="12">
    <source>
        <dbReference type="ARBA" id="ARBA00025198"/>
    </source>
</evidence>
<evidence type="ECO:0000256" key="5">
    <source>
        <dbReference type="ARBA" id="ARBA00022692"/>
    </source>
</evidence>
<gene>
    <name evidence="13 15" type="primary">atpE</name>
    <name evidence="15" type="ORF">K239x_52560</name>
</gene>
<comment type="similarity">
    <text evidence="2 13">Belongs to the ATPase C chain family.</text>
</comment>
<dbReference type="InterPro" id="IPR005953">
    <property type="entry name" value="ATP_synth_csu_bac/chlpt"/>
</dbReference>
<dbReference type="RefSeq" id="WP_145421009.1">
    <property type="nucleotide sequence ID" value="NZ_CP036526.1"/>
</dbReference>
<evidence type="ECO:0000259" key="14">
    <source>
        <dbReference type="Pfam" id="PF00137"/>
    </source>
</evidence>
<comment type="function">
    <text evidence="12 13">F(1)F(0) ATP synthase produces ATP from ADP in the presence of a proton or sodium gradient. F-type ATPases consist of two structural domains, F(1) containing the extramembraneous catalytic core and F(0) containing the membrane proton channel, linked together by a central stalk and a peripheral stalk. During catalysis, ATP synthesis in the catalytic domain of F(1) is coupled via a rotary mechanism of the central stalk subunits to proton translocation.</text>
</comment>
<dbReference type="SUPFAM" id="SSF81333">
    <property type="entry name" value="F1F0 ATP synthase subunit C"/>
    <property type="match status" value="1"/>
</dbReference>
<dbReference type="Gene3D" id="1.20.20.10">
    <property type="entry name" value="F1F0 ATP synthase subunit C"/>
    <property type="match status" value="1"/>
</dbReference>
<evidence type="ECO:0000256" key="13">
    <source>
        <dbReference type="HAMAP-Rule" id="MF_01396"/>
    </source>
</evidence>
<dbReference type="EMBL" id="CP036526">
    <property type="protein sequence ID" value="QDT13239.1"/>
    <property type="molecule type" value="Genomic_DNA"/>
</dbReference>
<keyword evidence="3 13" id="KW-0813">Transport</keyword>
<dbReference type="NCBIfam" id="TIGR01260">
    <property type="entry name" value="ATP_synt_c"/>
    <property type="match status" value="1"/>
</dbReference>
<dbReference type="Pfam" id="PF00137">
    <property type="entry name" value="ATP-synt_C"/>
    <property type="match status" value="1"/>
</dbReference>
<keyword evidence="13" id="KW-1003">Cell membrane</keyword>
<dbReference type="AlphaFoldDB" id="A0A517P1I3"/>
<evidence type="ECO:0000256" key="11">
    <source>
        <dbReference type="ARBA" id="ARBA00023310"/>
    </source>
</evidence>
<keyword evidence="4 13" id="KW-0138">CF(0)</keyword>
<evidence type="ECO:0000313" key="16">
    <source>
        <dbReference type="Proteomes" id="UP000319817"/>
    </source>
</evidence>
<evidence type="ECO:0000256" key="3">
    <source>
        <dbReference type="ARBA" id="ARBA00022448"/>
    </source>
</evidence>
<evidence type="ECO:0000256" key="10">
    <source>
        <dbReference type="ARBA" id="ARBA00023136"/>
    </source>
</evidence>
<evidence type="ECO:0000256" key="9">
    <source>
        <dbReference type="ARBA" id="ARBA00023121"/>
    </source>
</evidence>
<evidence type="ECO:0000256" key="6">
    <source>
        <dbReference type="ARBA" id="ARBA00022781"/>
    </source>
</evidence>
<dbReference type="InterPro" id="IPR000454">
    <property type="entry name" value="ATP_synth_F0_csu"/>
</dbReference>
<dbReference type="InterPro" id="IPR035921">
    <property type="entry name" value="F/V-ATP_Csub_sf"/>
</dbReference>
<keyword evidence="11 13" id="KW-0066">ATP synthesis</keyword>
<dbReference type="CDD" id="cd18121">
    <property type="entry name" value="ATP-synt_Fo_c"/>
    <property type="match status" value="1"/>
</dbReference>
<dbReference type="PROSITE" id="PS00605">
    <property type="entry name" value="ATPASE_C"/>
    <property type="match status" value="1"/>
</dbReference>
<dbReference type="HAMAP" id="MF_01396">
    <property type="entry name" value="ATP_synth_c_bact"/>
    <property type="match status" value="1"/>
</dbReference>
<evidence type="ECO:0000256" key="1">
    <source>
        <dbReference type="ARBA" id="ARBA00004141"/>
    </source>
</evidence>
<feature type="transmembrane region" description="Helical" evidence="13">
    <location>
        <begin position="20"/>
        <end position="40"/>
    </location>
</feature>
<comment type="subcellular location">
    <subcellularLocation>
        <location evidence="13">Cell membrane</location>
        <topology evidence="13">Multi-pass membrane protein</topology>
    </subcellularLocation>
    <subcellularLocation>
        <location evidence="1">Membrane</location>
        <topology evidence="1">Multi-pass membrane protein</topology>
    </subcellularLocation>
</comment>
<keyword evidence="10 13" id="KW-0472">Membrane</keyword>
<sequence>MFEFAMILAQAADPTLYKMGVGVGMGLVILGAGLGIGRIGSAAVDAIARQPEASGTISTQMLISAALIEGATVIALILMLIL</sequence>
<name>A0A517P1I3_9BACT</name>
<accession>A0A517P1I3</accession>
<organism evidence="15 16">
    <name type="scientific">Stieleria marina</name>
    <dbReference type="NCBI Taxonomy" id="1930275"/>
    <lineage>
        <taxon>Bacteria</taxon>
        <taxon>Pseudomonadati</taxon>
        <taxon>Planctomycetota</taxon>
        <taxon>Planctomycetia</taxon>
        <taxon>Pirellulales</taxon>
        <taxon>Pirellulaceae</taxon>
        <taxon>Stieleria</taxon>
    </lineage>
</organism>
<dbReference type="GO" id="GO:0008289">
    <property type="term" value="F:lipid binding"/>
    <property type="evidence" value="ECO:0007669"/>
    <property type="project" value="UniProtKB-KW"/>
</dbReference>
<comment type="function">
    <text evidence="13">Key component of the F(0) channel; it plays a direct role in translocation across the membrane. A homomeric c-ring of between 10-14 subunits forms the central stalk rotor element with the F(1) delta and epsilon subunits.</text>
</comment>
<evidence type="ECO:0000256" key="7">
    <source>
        <dbReference type="ARBA" id="ARBA00022989"/>
    </source>
</evidence>
<dbReference type="GO" id="GO:0033177">
    <property type="term" value="C:proton-transporting two-sector ATPase complex, proton-transporting domain"/>
    <property type="evidence" value="ECO:0007669"/>
    <property type="project" value="InterPro"/>
</dbReference>
<evidence type="ECO:0000256" key="4">
    <source>
        <dbReference type="ARBA" id="ARBA00022547"/>
    </source>
</evidence>
<evidence type="ECO:0000256" key="2">
    <source>
        <dbReference type="ARBA" id="ARBA00006704"/>
    </source>
</evidence>
<keyword evidence="6 13" id="KW-0375">Hydrogen ion transport</keyword>
<dbReference type="InterPro" id="IPR020537">
    <property type="entry name" value="ATP_synth_F0_csu_DDCD_BS"/>
</dbReference>
<dbReference type="InterPro" id="IPR002379">
    <property type="entry name" value="ATPase_proteolipid_c-like_dom"/>
</dbReference>
<evidence type="ECO:0000313" key="15">
    <source>
        <dbReference type="EMBL" id="QDT13239.1"/>
    </source>
</evidence>
<feature type="site" description="Reversibly protonated during proton transport" evidence="13">
    <location>
        <position position="69"/>
    </location>
</feature>
<keyword evidence="9 13" id="KW-0446">Lipid-binding</keyword>
<feature type="transmembrane region" description="Helical" evidence="13">
    <location>
        <begin position="61"/>
        <end position="81"/>
    </location>
</feature>
<keyword evidence="16" id="KW-1185">Reference proteome</keyword>
<feature type="domain" description="V-ATPase proteolipid subunit C-like" evidence="14">
    <location>
        <begin position="19"/>
        <end position="82"/>
    </location>
</feature>